<dbReference type="PANTHER" id="PTHR43133:SF46">
    <property type="entry name" value="RNA POLYMERASE SIGMA-70 FACTOR ECF SUBFAMILY"/>
    <property type="match status" value="1"/>
</dbReference>
<keyword evidence="9" id="KW-1185">Reference proteome</keyword>
<dbReference type="InterPro" id="IPR007627">
    <property type="entry name" value="RNA_pol_sigma70_r2"/>
</dbReference>
<feature type="domain" description="RNA polymerase sigma-70 region 2" evidence="6">
    <location>
        <begin position="21"/>
        <end position="86"/>
    </location>
</feature>
<evidence type="ECO:0000259" key="7">
    <source>
        <dbReference type="Pfam" id="PF08281"/>
    </source>
</evidence>
<dbReference type="Pfam" id="PF04542">
    <property type="entry name" value="Sigma70_r2"/>
    <property type="match status" value="1"/>
</dbReference>
<evidence type="ECO:0000256" key="4">
    <source>
        <dbReference type="ARBA" id="ARBA00023163"/>
    </source>
</evidence>
<dbReference type="GO" id="GO:0016987">
    <property type="term" value="F:sigma factor activity"/>
    <property type="evidence" value="ECO:0007669"/>
    <property type="project" value="UniProtKB-KW"/>
</dbReference>
<dbReference type="NCBIfam" id="TIGR02937">
    <property type="entry name" value="sigma70-ECF"/>
    <property type="match status" value="1"/>
</dbReference>
<comment type="similarity">
    <text evidence="1">Belongs to the sigma-70 factor family. ECF subfamily.</text>
</comment>
<protein>
    <submittedName>
        <fullName evidence="8">RNA polymerase sigma-70 factor</fullName>
    </submittedName>
</protein>
<evidence type="ECO:0000313" key="8">
    <source>
        <dbReference type="EMBL" id="MBC9796258.1"/>
    </source>
</evidence>
<evidence type="ECO:0000256" key="2">
    <source>
        <dbReference type="ARBA" id="ARBA00023015"/>
    </source>
</evidence>
<dbReference type="InterPro" id="IPR013325">
    <property type="entry name" value="RNA_pol_sigma_r2"/>
</dbReference>
<keyword evidence="5" id="KW-0472">Membrane</keyword>
<gene>
    <name evidence="8" type="ORF">IBL28_09785</name>
</gene>
<evidence type="ECO:0000256" key="3">
    <source>
        <dbReference type="ARBA" id="ARBA00023082"/>
    </source>
</evidence>
<dbReference type="InterPro" id="IPR036388">
    <property type="entry name" value="WH-like_DNA-bd_sf"/>
</dbReference>
<name>A0A926JRS7_9FLAO</name>
<dbReference type="InterPro" id="IPR014327">
    <property type="entry name" value="RNA_pol_sigma70_bacteroid"/>
</dbReference>
<organism evidence="8 9">
    <name type="scientific">Sinomicrobium weinanense</name>
    <dbReference type="NCBI Taxonomy" id="2842200"/>
    <lineage>
        <taxon>Bacteria</taxon>
        <taxon>Pseudomonadati</taxon>
        <taxon>Bacteroidota</taxon>
        <taxon>Flavobacteriia</taxon>
        <taxon>Flavobacteriales</taxon>
        <taxon>Flavobacteriaceae</taxon>
        <taxon>Sinomicrobium</taxon>
    </lineage>
</organism>
<dbReference type="Gene3D" id="1.10.10.10">
    <property type="entry name" value="Winged helix-like DNA-binding domain superfamily/Winged helix DNA-binding domain"/>
    <property type="match status" value="1"/>
</dbReference>
<sequence>MNQKLILREIRKQNRKVFSSLFRELYEDLVNYARGYLFDRDTSEDLVQEVFLHIWEKADRIEIRTSLRSYLFSMVRNRAINHLKSLKIEDSLNLLELNSSLAAEAETETPSEDDRQFIYGRIRQKLEALPQKMQEIVKLRFIGNYKYSEIAEELGISVNTVKTQLKRARLKIMESFVIAIMVFLHYFLK</sequence>
<evidence type="ECO:0000256" key="1">
    <source>
        <dbReference type="ARBA" id="ARBA00010641"/>
    </source>
</evidence>
<dbReference type="InterPro" id="IPR013324">
    <property type="entry name" value="RNA_pol_sigma_r3/r4-like"/>
</dbReference>
<keyword evidence="3" id="KW-0731">Sigma factor</keyword>
<dbReference type="InterPro" id="IPR014284">
    <property type="entry name" value="RNA_pol_sigma-70_dom"/>
</dbReference>
<evidence type="ECO:0000256" key="5">
    <source>
        <dbReference type="SAM" id="Phobius"/>
    </source>
</evidence>
<dbReference type="Pfam" id="PF08281">
    <property type="entry name" value="Sigma70_r4_2"/>
    <property type="match status" value="1"/>
</dbReference>
<dbReference type="RefSeq" id="WP_187965404.1">
    <property type="nucleotide sequence ID" value="NZ_JACVDC010000023.1"/>
</dbReference>
<dbReference type="CDD" id="cd06171">
    <property type="entry name" value="Sigma70_r4"/>
    <property type="match status" value="1"/>
</dbReference>
<dbReference type="SUPFAM" id="SSF88946">
    <property type="entry name" value="Sigma2 domain of RNA polymerase sigma factors"/>
    <property type="match status" value="1"/>
</dbReference>
<dbReference type="Gene3D" id="1.10.1740.10">
    <property type="match status" value="1"/>
</dbReference>
<dbReference type="Proteomes" id="UP000653730">
    <property type="component" value="Unassembled WGS sequence"/>
</dbReference>
<keyword evidence="4" id="KW-0804">Transcription</keyword>
<dbReference type="InterPro" id="IPR039425">
    <property type="entry name" value="RNA_pol_sigma-70-like"/>
</dbReference>
<dbReference type="PANTHER" id="PTHR43133">
    <property type="entry name" value="RNA POLYMERASE ECF-TYPE SIGMA FACTO"/>
    <property type="match status" value="1"/>
</dbReference>
<keyword evidence="2" id="KW-0805">Transcription regulation</keyword>
<evidence type="ECO:0000313" key="9">
    <source>
        <dbReference type="Proteomes" id="UP000653730"/>
    </source>
</evidence>
<dbReference type="EMBL" id="JACVDC010000023">
    <property type="protein sequence ID" value="MBC9796258.1"/>
    <property type="molecule type" value="Genomic_DNA"/>
</dbReference>
<proteinExistence type="inferred from homology"/>
<keyword evidence="5" id="KW-0812">Transmembrane</keyword>
<comment type="caution">
    <text evidence="8">The sequence shown here is derived from an EMBL/GenBank/DDBJ whole genome shotgun (WGS) entry which is preliminary data.</text>
</comment>
<feature type="domain" description="RNA polymerase sigma factor 70 region 4 type 2" evidence="7">
    <location>
        <begin position="121"/>
        <end position="172"/>
    </location>
</feature>
<dbReference type="GO" id="GO:0003677">
    <property type="term" value="F:DNA binding"/>
    <property type="evidence" value="ECO:0007669"/>
    <property type="project" value="InterPro"/>
</dbReference>
<dbReference type="AlphaFoldDB" id="A0A926JRS7"/>
<dbReference type="NCBIfam" id="TIGR02985">
    <property type="entry name" value="Sig70_bacteroi1"/>
    <property type="match status" value="1"/>
</dbReference>
<feature type="transmembrane region" description="Helical" evidence="5">
    <location>
        <begin position="172"/>
        <end position="188"/>
    </location>
</feature>
<dbReference type="SUPFAM" id="SSF88659">
    <property type="entry name" value="Sigma3 and sigma4 domains of RNA polymerase sigma factors"/>
    <property type="match status" value="1"/>
</dbReference>
<keyword evidence="5" id="KW-1133">Transmembrane helix</keyword>
<evidence type="ECO:0000259" key="6">
    <source>
        <dbReference type="Pfam" id="PF04542"/>
    </source>
</evidence>
<dbReference type="GO" id="GO:0006352">
    <property type="term" value="P:DNA-templated transcription initiation"/>
    <property type="evidence" value="ECO:0007669"/>
    <property type="project" value="InterPro"/>
</dbReference>
<accession>A0A926JRS7</accession>
<dbReference type="InterPro" id="IPR013249">
    <property type="entry name" value="RNA_pol_sigma70_r4_t2"/>
</dbReference>
<reference evidence="8 9" key="1">
    <citation type="submission" date="2020-09" db="EMBL/GenBank/DDBJ databases">
        <title>Sinomicrobium weinanense sp. nov., a halophilic bacteria isolated from saline-alkali soil.</title>
        <authorList>
            <person name="Wu P."/>
            <person name="Ren H."/>
            <person name="Mei Y."/>
            <person name="Liang Y."/>
            <person name="Chen Z."/>
        </authorList>
    </citation>
    <scope>NUCLEOTIDE SEQUENCE [LARGE SCALE GENOMIC DNA]</scope>
    <source>
        <strain evidence="8 9">FJxs</strain>
    </source>
</reference>